<reference evidence="1 2" key="1">
    <citation type="submission" date="2019-03" db="EMBL/GenBank/DDBJ databases">
        <title>First draft genome of Liparis tanakae, snailfish: a comprehensive survey of snailfish specific genes.</title>
        <authorList>
            <person name="Kim W."/>
            <person name="Song I."/>
            <person name="Jeong J.-H."/>
            <person name="Kim D."/>
            <person name="Kim S."/>
            <person name="Ryu S."/>
            <person name="Song J.Y."/>
            <person name="Lee S.K."/>
        </authorList>
    </citation>
    <scope>NUCLEOTIDE SEQUENCE [LARGE SCALE GENOMIC DNA]</scope>
    <source>
        <tissue evidence="1">Muscle</tissue>
    </source>
</reference>
<dbReference type="AlphaFoldDB" id="A0A4Z2EW20"/>
<dbReference type="Proteomes" id="UP000314294">
    <property type="component" value="Unassembled WGS sequence"/>
</dbReference>
<gene>
    <name evidence="1" type="ORF">EYF80_056996</name>
</gene>
<name>A0A4Z2EW20_9TELE</name>
<protein>
    <submittedName>
        <fullName evidence="1">Uncharacterized protein</fullName>
    </submittedName>
</protein>
<sequence>MKRRRSLEIRAVSRLLVSLSRARVASSSSSSLSCASFRVEICPSALPTSCSPCCTSSCSRIN</sequence>
<comment type="caution">
    <text evidence="1">The sequence shown here is derived from an EMBL/GenBank/DDBJ whole genome shotgun (WGS) entry which is preliminary data.</text>
</comment>
<evidence type="ECO:0000313" key="1">
    <source>
        <dbReference type="EMBL" id="TNN32840.1"/>
    </source>
</evidence>
<dbReference type="EMBL" id="SRLO01002474">
    <property type="protein sequence ID" value="TNN32840.1"/>
    <property type="molecule type" value="Genomic_DNA"/>
</dbReference>
<keyword evidence="2" id="KW-1185">Reference proteome</keyword>
<dbReference type="PROSITE" id="PS51257">
    <property type="entry name" value="PROKAR_LIPOPROTEIN"/>
    <property type="match status" value="1"/>
</dbReference>
<evidence type="ECO:0000313" key="2">
    <source>
        <dbReference type="Proteomes" id="UP000314294"/>
    </source>
</evidence>
<proteinExistence type="predicted"/>
<accession>A0A4Z2EW20</accession>
<organism evidence="1 2">
    <name type="scientific">Liparis tanakae</name>
    <name type="common">Tanaka's snailfish</name>
    <dbReference type="NCBI Taxonomy" id="230148"/>
    <lineage>
        <taxon>Eukaryota</taxon>
        <taxon>Metazoa</taxon>
        <taxon>Chordata</taxon>
        <taxon>Craniata</taxon>
        <taxon>Vertebrata</taxon>
        <taxon>Euteleostomi</taxon>
        <taxon>Actinopterygii</taxon>
        <taxon>Neopterygii</taxon>
        <taxon>Teleostei</taxon>
        <taxon>Neoteleostei</taxon>
        <taxon>Acanthomorphata</taxon>
        <taxon>Eupercaria</taxon>
        <taxon>Perciformes</taxon>
        <taxon>Cottioidei</taxon>
        <taxon>Cottales</taxon>
        <taxon>Liparidae</taxon>
        <taxon>Liparis</taxon>
    </lineage>
</organism>